<feature type="compositionally biased region" description="Polar residues" evidence="1">
    <location>
        <begin position="1"/>
        <end position="10"/>
    </location>
</feature>
<evidence type="ECO:0000313" key="2">
    <source>
        <dbReference type="EMBL" id="KIW63928.1"/>
    </source>
</evidence>
<name>A0A0D2F7F6_9EURO</name>
<evidence type="ECO:0008006" key="4">
    <source>
        <dbReference type="Google" id="ProtNLM"/>
    </source>
</evidence>
<evidence type="ECO:0000313" key="3">
    <source>
        <dbReference type="Proteomes" id="UP000054266"/>
    </source>
</evidence>
<organism evidence="2 3">
    <name type="scientific">Phialophora macrospora</name>
    <dbReference type="NCBI Taxonomy" id="1851006"/>
    <lineage>
        <taxon>Eukaryota</taxon>
        <taxon>Fungi</taxon>
        <taxon>Dikarya</taxon>
        <taxon>Ascomycota</taxon>
        <taxon>Pezizomycotina</taxon>
        <taxon>Eurotiomycetes</taxon>
        <taxon>Chaetothyriomycetidae</taxon>
        <taxon>Chaetothyriales</taxon>
        <taxon>Herpotrichiellaceae</taxon>
        <taxon>Phialophora</taxon>
    </lineage>
</organism>
<sequence>MRSAFTTPDEPSTRRPTLAMPQPRRQNTYHFVSFDNATSAPGGRKAVEKRARAHAAKVTHERRAAKRGPVVKWINEGLKSRGATGTQLVASNPPTMAQFDISPWSQLSQAKVDPFETNPHTVLPNQLQSILDWAYEYVHPKVLSGASENEASMIKISWRRVGQEWPMMFHLQVAAAVNLHRADPDLEPLPKEMETIVQSHHQRGVNMVRKELTKLKGPPSDALIMAQIMVALLTDPDQTEAFDNFRRSPLATAQNLHRYARLAIVPHLIGALLALVNGRGGITCTRDYGNSQLLQFADLMISSRLGVQPSFPWLRPSPPILQGPRYYPDHHAIAISKVIGTGFKQLDSIDLRLANILRDAGEITVALDHYQECRPNAPRLSDLVNAANETHHKLLSIGVNMPPYPSRLDFLCNMCRLAGLIYSDMVLFSLPPTTGVRPRLAAELRAAVDQFEKFEAGKSGNDYYGHAVRDHNVLVMWTLILGGLASLNTPEKPYFVQKLREYVERVPYVSEWRAFSELMGTYLWWDYLFEEPASGLWMEVVQIPGLHHRPSAESLYQHSSPSTSVPIHSHPRATTTELGAYGLPTPSSSEQSPQPAPNLQWEPIWSLPRDATLVHWIWT</sequence>
<dbReference type="PANTHER" id="PTHR37540:SF10">
    <property type="entry name" value="SIGMA-70 REGION 2 FAMILY PROTEIN"/>
    <property type="match status" value="1"/>
</dbReference>
<dbReference type="STRING" id="5601.A0A0D2F7F6"/>
<proteinExistence type="predicted"/>
<dbReference type="AlphaFoldDB" id="A0A0D2F7F6"/>
<protein>
    <recommendedName>
        <fullName evidence="4">Tachykinin family protein</fullName>
    </recommendedName>
</protein>
<gene>
    <name evidence="2" type="ORF">PV04_08892</name>
</gene>
<reference evidence="2 3" key="1">
    <citation type="submission" date="2015-01" db="EMBL/GenBank/DDBJ databases">
        <title>The Genome Sequence of Capronia semiimmersa CBS27337.</title>
        <authorList>
            <consortium name="The Broad Institute Genomics Platform"/>
            <person name="Cuomo C."/>
            <person name="de Hoog S."/>
            <person name="Gorbushina A."/>
            <person name="Stielow B."/>
            <person name="Teixiera M."/>
            <person name="Abouelleil A."/>
            <person name="Chapman S.B."/>
            <person name="Priest M."/>
            <person name="Young S.K."/>
            <person name="Wortman J."/>
            <person name="Nusbaum C."/>
            <person name="Birren B."/>
        </authorList>
    </citation>
    <scope>NUCLEOTIDE SEQUENCE [LARGE SCALE GENOMIC DNA]</scope>
    <source>
        <strain evidence="2 3">CBS 27337</strain>
    </source>
</reference>
<accession>A0A0D2F7F6</accession>
<keyword evidence="3" id="KW-1185">Reference proteome</keyword>
<feature type="region of interest" description="Disordered" evidence="1">
    <location>
        <begin position="578"/>
        <end position="597"/>
    </location>
</feature>
<dbReference type="EMBL" id="KN846961">
    <property type="protein sequence ID" value="KIW63928.1"/>
    <property type="molecule type" value="Genomic_DNA"/>
</dbReference>
<dbReference type="PANTHER" id="PTHR37540">
    <property type="entry name" value="TRANSCRIPTION FACTOR (ACR-2), PUTATIVE-RELATED-RELATED"/>
    <property type="match status" value="1"/>
</dbReference>
<dbReference type="Proteomes" id="UP000054266">
    <property type="component" value="Unassembled WGS sequence"/>
</dbReference>
<feature type="region of interest" description="Disordered" evidence="1">
    <location>
        <begin position="1"/>
        <end position="25"/>
    </location>
</feature>
<dbReference type="HOGENOM" id="CLU_015771_0_1_1"/>
<feature type="compositionally biased region" description="Low complexity" evidence="1">
    <location>
        <begin position="584"/>
        <end position="593"/>
    </location>
</feature>
<evidence type="ECO:0000256" key="1">
    <source>
        <dbReference type="SAM" id="MobiDB-lite"/>
    </source>
</evidence>